<name>A0A482VKJ9_ASBVE</name>
<gene>
    <name evidence="3" type="ORF">BDFB_004776</name>
</gene>
<evidence type="ECO:0000256" key="2">
    <source>
        <dbReference type="ARBA" id="ARBA00022490"/>
    </source>
</evidence>
<dbReference type="GO" id="GO:0005737">
    <property type="term" value="C:cytoplasm"/>
    <property type="evidence" value="ECO:0007669"/>
    <property type="project" value="UniProtKB-SubCell"/>
</dbReference>
<keyword evidence="4" id="KW-1185">Reference proteome</keyword>
<evidence type="ECO:0000313" key="3">
    <source>
        <dbReference type="EMBL" id="RZC33047.1"/>
    </source>
</evidence>
<dbReference type="GO" id="GO:0005634">
    <property type="term" value="C:nucleus"/>
    <property type="evidence" value="ECO:0007669"/>
    <property type="project" value="TreeGrafter"/>
</dbReference>
<reference evidence="3 4" key="1">
    <citation type="submission" date="2017-03" db="EMBL/GenBank/DDBJ databases">
        <title>Genome of the blue death feigning beetle - Asbolus verrucosus.</title>
        <authorList>
            <person name="Rider S.D."/>
        </authorList>
    </citation>
    <scope>NUCLEOTIDE SEQUENCE [LARGE SCALE GENOMIC DNA]</scope>
    <source>
        <strain evidence="3">Butters</strain>
        <tissue evidence="3">Head and leg muscle</tissue>
    </source>
</reference>
<sequence length="1049" mass="121235">MESNNVMQHQAKIQQLLQKFLEPNFEIKNDTYLNRLLTHFSGQEKTEVGASGINVPIFSEWLVRAVTFWEANNVTPAANISSFTLSLASFLSRNESTFCRLNVDNFYVKLIHIVKARQPEVSPSVKLGYIKLLESFLEHKAGIQWVIGSSFWEDVLSFSLINQTVYITKEGYQFMSKILQQTIDHDETVCHNIVKQIMLPLEDDAFKLMKSSGEMMEVSDEIIQHNINPTLLLLGDILEHFLESVLFAQNDCRIVLIFLRDFQLEQKIYNFMMIAQNKYLIFDLGKIMFVMQFLELYMGVISKNLKIASVQMSIRKMMSIFSTNISKGNFENMMKFCYYGQYYWNLMGYKVPCIKVNKDNEPMSFANQLLVLQLLPIFAIAMKYRDCYNRDEIYADEFRDEYVQKLFRMMCEDTVRIAYSWRDFLVGQSNIFEIATKGLIYIMKSRKYYPRERAAIAFQSFVYALKDVMCSIKEAPEKLNIFAKEISFFSLLFDAFIVFIEEFQITWRDSVETICVMAISFDFLTVPTWPMQLVTKALKLVNISITKYMSPNLALLVDRTADSVMAGLGHLLYTKLHDSTWEVRDTALEVVCTISHMSNTKIESTLITLPVFTEWITRAVSVWSTNSVTPATNIATFTLNLASLLSKNEDRFCTLNSNNFFIKLVNVVKARRPEAATSVKSVYIKLLSSFLEHRSGIEWMVACNFWEDIFRLSLIAETADITRESHKFMSKILEQTIGYDEHFSDAITDESVSKDLSPTLQLVGNILQDIMEGVMFDQKDFRVAVIFLKNYHLEQSISDFTLIARKKYLVFDSGKVMFIMQFLKLYVSVIDNNFNGAGHLLDDDFRDAFVQKFVSMMHQDSVRIAYVWRDFLVAQTNLFEISSKSLSYAKQSRRYYPRERAVIVFLSLAYLLKDFISILKETPEKFKIFMSEVSYFSLLFEFLSILIEEFAITWRDGFEAVDVMVASFDFLSLPSWPSEVVVEVLKLINISMAQYMSPNLALLADGATDSTVALLGPLLYSKLHNTVWKIKKAALEVIWTMSRMSNTGK</sequence>
<dbReference type="GO" id="GO:0008283">
    <property type="term" value="P:cell population proliferation"/>
    <property type="evidence" value="ECO:0007669"/>
    <property type="project" value="InterPro"/>
</dbReference>
<evidence type="ECO:0000313" key="4">
    <source>
        <dbReference type="Proteomes" id="UP000292052"/>
    </source>
</evidence>
<dbReference type="AlphaFoldDB" id="A0A482VKJ9"/>
<dbReference type="EMBL" id="QDEB01092478">
    <property type="protein sequence ID" value="RZC33047.1"/>
    <property type="molecule type" value="Genomic_DNA"/>
</dbReference>
<accession>A0A482VKJ9</accession>
<keyword evidence="2" id="KW-0963">Cytoplasm</keyword>
<comment type="subcellular location">
    <subcellularLocation>
        <location evidence="1">Cytoplasm</location>
    </subcellularLocation>
</comment>
<dbReference type="InterPro" id="IPR038904">
    <property type="entry name" value="BRAT1"/>
</dbReference>
<dbReference type="GO" id="GO:0006974">
    <property type="term" value="P:DNA damage response"/>
    <property type="evidence" value="ECO:0007669"/>
    <property type="project" value="InterPro"/>
</dbReference>
<dbReference type="Proteomes" id="UP000292052">
    <property type="component" value="Unassembled WGS sequence"/>
</dbReference>
<evidence type="ECO:0000256" key="1">
    <source>
        <dbReference type="ARBA" id="ARBA00004496"/>
    </source>
</evidence>
<dbReference type="PANTHER" id="PTHR21331">
    <property type="entry name" value="BRCA1-ASSOCIATED ATM ACTIVATOR 1"/>
    <property type="match status" value="1"/>
</dbReference>
<dbReference type="PANTHER" id="PTHR21331:SF2">
    <property type="entry name" value="BRCA1-ASSOCIATED ATM ACTIVATOR 1"/>
    <property type="match status" value="1"/>
</dbReference>
<organism evidence="3 4">
    <name type="scientific">Asbolus verrucosus</name>
    <name type="common">Desert ironclad beetle</name>
    <dbReference type="NCBI Taxonomy" id="1661398"/>
    <lineage>
        <taxon>Eukaryota</taxon>
        <taxon>Metazoa</taxon>
        <taxon>Ecdysozoa</taxon>
        <taxon>Arthropoda</taxon>
        <taxon>Hexapoda</taxon>
        <taxon>Insecta</taxon>
        <taxon>Pterygota</taxon>
        <taxon>Neoptera</taxon>
        <taxon>Endopterygota</taxon>
        <taxon>Coleoptera</taxon>
        <taxon>Polyphaga</taxon>
        <taxon>Cucujiformia</taxon>
        <taxon>Tenebrionidae</taxon>
        <taxon>Pimeliinae</taxon>
        <taxon>Asbolus</taxon>
    </lineage>
</organism>
<proteinExistence type="predicted"/>
<dbReference type="OrthoDB" id="10057956at2759"/>
<protein>
    <submittedName>
        <fullName evidence="3">Uncharacterized protein</fullName>
    </submittedName>
</protein>
<comment type="caution">
    <text evidence="3">The sequence shown here is derived from an EMBL/GenBank/DDBJ whole genome shotgun (WGS) entry which is preliminary data.</text>
</comment>